<accession>A0ABT7NKP0</accession>
<dbReference type="EMBL" id="JACAGK010000011">
    <property type="protein sequence ID" value="MDM1047736.1"/>
    <property type="molecule type" value="Genomic_DNA"/>
</dbReference>
<reference evidence="1" key="1">
    <citation type="submission" date="2020-06" db="EMBL/GenBank/DDBJ databases">
        <authorList>
            <person name="Dong N."/>
        </authorList>
    </citation>
    <scope>NUCLEOTIDE SEQUENCE</scope>
    <source>
        <strain evidence="1">R1692</strain>
    </source>
</reference>
<keyword evidence="2" id="KW-1185">Reference proteome</keyword>
<comment type="caution">
    <text evidence="1">The sequence shown here is derived from an EMBL/GenBank/DDBJ whole genome shotgun (WGS) entry which is preliminary data.</text>
</comment>
<reference evidence="1" key="2">
    <citation type="journal article" date="2022" name="Sci. Total Environ.">
        <title>Prevalence, transmission, and molecular epidemiology of tet(X)-positive bacteria among humans, animals, and environmental niches in China: An epidemiological, and genomic-based study.</title>
        <authorList>
            <person name="Dong N."/>
            <person name="Zeng Y."/>
            <person name="Cai C."/>
            <person name="Sun C."/>
            <person name="Lu J."/>
            <person name="Liu C."/>
            <person name="Zhou H."/>
            <person name="Sun Q."/>
            <person name="Shu L."/>
            <person name="Wang H."/>
            <person name="Wang Y."/>
            <person name="Wang S."/>
            <person name="Wu C."/>
            <person name="Chan E.W."/>
            <person name="Chen G."/>
            <person name="Shen Z."/>
            <person name="Chen S."/>
            <person name="Zhang R."/>
        </authorList>
    </citation>
    <scope>NUCLEOTIDE SEQUENCE</scope>
    <source>
        <strain evidence="1">R1692</strain>
    </source>
</reference>
<organism evidence="1 2">
    <name type="scientific">Sphingobacterium hotanense</name>
    <dbReference type="NCBI Taxonomy" id="649196"/>
    <lineage>
        <taxon>Bacteria</taxon>
        <taxon>Pseudomonadati</taxon>
        <taxon>Bacteroidota</taxon>
        <taxon>Sphingobacteriia</taxon>
        <taxon>Sphingobacteriales</taxon>
        <taxon>Sphingobacteriaceae</taxon>
        <taxon>Sphingobacterium</taxon>
    </lineage>
</organism>
<evidence type="ECO:0000313" key="1">
    <source>
        <dbReference type="EMBL" id="MDM1047736.1"/>
    </source>
</evidence>
<sequence length="61" mass="7141">MLGFGFPFIVRYELTQFIADDIVHVPEILDFGRFFVLFQKELQVMLIVCAKFVLCPLVEPF</sequence>
<evidence type="ECO:0000313" key="2">
    <source>
        <dbReference type="Proteomes" id="UP001170954"/>
    </source>
</evidence>
<gene>
    <name evidence="1" type="ORF">HX018_05735</name>
</gene>
<protein>
    <submittedName>
        <fullName evidence="1">Uncharacterized protein</fullName>
    </submittedName>
</protein>
<dbReference type="RefSeq" id="WP_286650759.1">
    <property type="nucleotide sequence ID" value="NZ_JACAGK010000011.1"/>
</dbReference>
<proteinExistence type="predicted"/>
<name>A0ABT7NKP0_9SPHI</name>
<dbReference type="Proteomes" id="UP001170954">
    <property type="component" value="Unassembled WGS sequence"/>
</dbReference>